<dbReference type="Proteomes" id="UP000503117">
    <property type="component" value="Chromosome"/>
</dbReference>
<dbReference type="EMBL" id="CP051684">
    <property type="protein sequence ID" value="QJD92319.1"/>
    <property type="molecule type" value="Genomic_DNA"/>
</dbReference>
<dbReference type="RefSeq" id="WP_169113497.1">
    <property type="nucleotide sequence ID" value="NZ_CP051684.1"/>
</dbReference>
<accession>A0ABX6MDA3</accession>
<evidence type="ECO:0000313" key="5">
    <source>
        <dbReference type="EMBL" id="QJD92319.1"/>
    </source>
</evidence>
<reference evidence="5 6" key="1">
    <citation type="submission" date="2020-04" db="EMBL/GenBank/DDBJ databases">
        <title>Genome sequencing of novel species.</title>
        <authorList>
            <person name="Heo J."/>
            <person name="Kim S.-J."/>
            <person name="Kim J.-S."/>
            <person name="Hong S.-B."/>
            <person name="Kwon S.-W."/>
        </authorList>
    </citation>
    <scope>NUCLEOTIDE SEQUENCE [LARGE SCALE GENOMIC DNA]</scope>
    <source>
        <strain evidence="5 6">AF9R3</strain>
    </source>
</reference>
<gene>
    <name evidence="5" type="ORF">HH213_20810</name>
</gene>
<dbReference type="SMART" id="SM00448">
    <property type="entry name" value="REC"/>
    <property type="match status" value="1"/>
</dbReference>
<dbReference type="PANTHER" id="PTHR33121">
    <property type="entry name" value="CYCLIC DI-GMP PHOSPHODIESTERASE PDEF"/>
    <property type="match status" value="1"/>
</dbReference>
<keyword evidence="1" id="KW-0597">Phosphoprotein</keyword>
<dbReference type="SUPFAM" id="SSF52172">
    <property type="entry name" value="CheY-like"/>
    <property type="match status" value="1"/>
</dbReference>
<evidence type="ECO:0000313" key="6">
    <source>
        <dbReference type="Proteomes" id="UP000503117"/>
    </source>
</evidence>
<dbReference type="Gene3D" id="3.20.20.450">
    <property type="entry name" value="EAL domain"/>
    <property type="match status" value="1"/>
</dbReference>
<dbReference type="SUPFAM" id="SSF141868">
    <property type="entry name" value="EAL domain-like"/>
    <property type="match status" value="1"/>
</dbReference>
<dbReference type="Pfam" id="PF00072">
    <property type="entry name" value="Response_reg"/>
    <property type="match status" value="1"/>
</dbReference>
<evidence type="ECO:0000256" key="1">
    <source>
        <dbReference type="PROSITE-ProRule" id="PRU00169"/>
    </source>
</evidence>
<dbReference type="SMART" id="SM00052">
    <property type="entry name" value="EAL"/>
    <property type="match status" value="1"/>
</dbReference>
<proteinExistence type="predicted"/>
<dbReference type="InterPro" id="IPR050706">
    <property type="entry name" value="Cyclic-di-GMP_PDE-like"/>
</dbReference>
<organism evidence="5 6">
    <name type="scientific">Duganella dendranthematis</name>
    <dbReference type="NCBI Taxonomy" id="2728021"/>
    <lineage>
        <taxon>Bacteria</taxon>
        <taxon>Pseudomonadati</taxon>
        <taxon>Pseudomonadota</taxon>
        <taxon>Betaproteobacteria</taxon>
        <taxon>Burkholderiales</taxon>
        <taxon>Oxalobacteraceae</taxon>
        <taxon>Telluria group</taxon>
        <taxon>Duganella</taxon>
    </lineage>
</organism>
<dbReference type="CDD" id="cd01948">
    <property type="entry name" value="EAL"/>
    <property type="match status" value="1"/>
</dbReference>
<sequence length="501" mass="54665">MEFDDSPPRYQPLVDLRNGAVAAVEAWPAHGDTLDLLRRSCEDRQLWQGGALHGSDIQVALNLTARQLHDARFGAGVAALLEQYDITPAALTLEVAEAVLMQDPAAAGSALAWFKQLGVSLTLDQFGAGPACLSNLQRYPFDYIKLDSAVVRALNDSDSAAAAAHCQALMAMALHLGIRVAADGVQTEAQCAFLRDNLCDLIQGELYAAPLLPADIGALLREDRRLPPQLLRVQARNRSLLLVDDEVNIVSALKRLLRPDGYQILTAHSGEQGLEVLAQQPVDVIISDQRMPGLSGADFLRQARRLRPDTIRIMLSGYTELQSVTDAVNEGAIYKFLTKPWNDEQLRDHLHDAFRLKEIADDNHRLNMEVRNANHELASANRRMEQLLHQMQRQIDRDEISLGVARDILQQLPLPVIGMDDDGMIAFVNGAAGRLFQRAGALLGNEACTMLPELFAGDGCLPPAGHLADIGGVRYTVTAYPMGLHSASRGSLITLSQGEPP</sequence>
<feature type="domain" description="EAL" evidence="4">
    <location>
        <begin position="1"/>
        <end position="224"/>
    </location>
</feature>
<evidence type="ECO:0000259" key="3">
    <source>
        <dbReference type="PROSITE" id="PS50110"/>
    </source>
</evidence>
<evidence type="ECO:0000259" key="4">
    <source>
        <dbReference type="PROSITE" id="PS50883"/>
    </source>
</evidence>
<protein>
    <submittedName>
        <fullName evidence="5">EAL domain-containing protein</fullName>
    </submittedName>
</protein>
<feature type="coiled-coil region" evidence="2">
    <location>
        <begin position="356"/>
        <end position="401"/>
    </location>
</feature>
<dbReference type="PROSITE" id="PS50110">
    <property type="entry name" value="RESPONSE_REGULATORY"/>
    <property type="match status" value="1"/>
</dbReference>
<dbReference type="InterPro" id="IPR011006">
    <property type="entry name" value="CheY-like_superfamily"/>
</dbReference>
<feature type="modified residue" description="4-aspartylphosphate" evidence="1">
    <location>
        <position position="288"/>
    </location>
</feature>
<keyword evidence="2" id="KW-0175">Coiled coil</keyword>
<feature type="domain" description="Response regulatory" evidence="3">
    <location>
        <begin position="239"/>
        <end position="354"/>
    </location>
</feature>
<dbReference type="InterPro" id="IPR035919">
    <property type="entry name" value="EAL_sf"/>
</dbReference>
<dbReference type="InterPro" id="IPR001789">
    <property type="entry name" value="Sig_transdc_resp-reg_receiver"/>
</dbReference>
<dbReference type="PROSITE" id="PS50883">
    <property type="entry name" value="EAL"/>
    <property type="match status" value="1"/>
</dbReference>
<name>A0ABX6MDA3_9BURK</name>
<evidence type="ECO:0000256" key="2">
    <source>
        <dbReference type="SAM" id="Coils"/>
    </source>
</evidence>
<dbReference type="Gene3D" id="3.40.50.2300">
    <property type="match status" value="1"/>
</dbReference>
<dbReference type="Pfam" id="PF00563">
    <property type="entry name" value="EAL"/>
    <property type="match status" value="1"/>
</dbReference>
<keyword evidence="6" id="KW-1185">Reference proteome</keyword>
<dbReference type="CDD" id="cd17569">
    <property type="entry name" value="REC_HupR-like"/>
    <property type="match status" value="1"/>
</dbReference>
<dbReference type="InterPro" id="IPR001633">
    <property type="entry name" value="EAL_dom"/>
</dbReference>
<dbReference type="PANTHER" id="PTHR33121:SF70">
    <property type="entry name" value="SIGNALING PROTEIN YKOW"/>
    <property type="match status" value="1"/>
</dbReference>